<dbReference type="Proteomes" id="UP000319783">
    <property type="component" value="Unassembled WGS sequence"/>
</dbReference>
<dbReference type="AlphaFoldDB" id="A0A533QLG0"/>
<evidence type="ECO:0000313" key="1">
    <source>
        <dbReference type="EMBL" id="TLD43641.1"/>
    </source>
</evidence>
<sequence length="42" mass="4728">MKLFRFHASDFVSPGSFGLGVKKIGRLGEEEKITMCFLLSYS</sequence>
<name>A0A533QLG0_9BACT</name>
<accession>A0A533QLG0</accession>
<dbReference type="EMBL" id="SULG01000001">
    <property type="protein sequence ID" value="TLD43641.1"/>
    <property type="molecule type" value="Genomic_DNA"/>
</dbReference>
<proteinExistence type="predicted"/>
<comment type="caution">
    <text evidence="1">The sequence shown here is derived from an EMBL/GenBank/DDBJ whole genome shotgun (WGS) entry which is preliminary data.</text>
</comment>
<protein>
    <submittedName>
        <fullName evidence="1">Uncharacterized protein</fullName>
    </submittedName>
</protein>
<evidence type="ECO:0000313" key="2">
    <source>
        <dbReference type="Proteomes" id="UP000319783"/>
    </source>
</evidence>
<reference evidence="1 2" key="1">
    <citation type="submission" date="2019-04" db="EMBL/GenBank/DDBJ databases">
        <title>Genome of a novel bacterium Candidatus Jettenia ecosi reconstructed from metagenome of an anammox bioreactor.</title>
        <authorList>
            <person name="Mardanov A.V."/>
            <person name="Beletsky A.V."/>
            <person name="Ravin N.V."/>
            <person name="Botchkova E.A."/>
            <person name="Litti Y.V."/>
            <person name="Nozhevnikova A.N."/>
        </authorList>
    </citation>
    <scope>NUCLEOTIDE SEQUENCE [LARGE SCALE GENOMIC DNA]</scope>
    <source>
        <strain evidence="1">J2</strain>
    </source>
</reference>
<organism evidence="1 2">
    <name type="scientific">Candidatus Jettenia ecosi</name>
    <dbReference type="NCBI Taxonomy" id="2494326"/>
    <lineage>
        <taxon>Bacteria</taxon>
        <taxon>Pseudomonadati</taxon>
        <taxon>Planctomycetota</taxon>
        <taxon>Candidatus Brocadiia</taxon>
        <taxon>Candidatus Brocadiales</taxon>
        <taxon>Candidatus Brocadiaceae</taxon>
        <taxon>Candidatus Jettenia</taxon>
    </lineage>
</organism>
<gene>
    <name evidence="1" type="ORF">JETT_0072</name>
</gene>